<accession>A0A656HLA4</accession>
<dbReference type="PANTHER" id="PTHR33755">
    <property type="entry name" value="TOXIN PARE1-RELATED"/>
    <property type="match status" value="1"/>
</dbReference>
<dbReference type="PIRSF" id="PIRSF029218">
    <property type="entry name" value="ParE"/>
    <property type="match status" value="1"/>
</dbReference>
<comment type="similarity">
    <text evidence="1 3">Belongs to the RelE toxin family.</text>
</comment>
<evidence type="ECO:0000256" key="1">
    <source>
        <dbReference type="ARBA" id="ARBA00006226"/>
    </source>
</evidence>
<dbReference type="Gene3D" id="3.30.2310.20">
    <property type="entry name" value="RelE-like"/>
    <property type="match status" value="1"/>
</dbReference>
<dbReference type="InterPro" id="IPR051803">
    <property type="entry name" value="TA_system_RelE-like_toxin"/>
</dbReference>
<dbReference type="RefSeq" id="WP_002706462.1">
    <property type="nucleotide sequence ID" value="NZ_JH651381.1"/>
</dbReference>
<dbReference type="PANTHER" id="PTHR33755:SF9">
    <property type="entry name" value="TOXIN PARE1"/>
    <property type="match status" value="1"/>
</dbReference>
<dbReference type="AlphaFoldDB" id="A0A656HLA4"/>
<evidence type="ECO:0000313" key="5">
    <source>
        <dbReference type="Proteomes" id="UP000005317"/>
    </source>
</evidence>
<reference evidence="5" key="1">
    <citation type="journal article" date="2011" name="Stand. Genomic Sci.">
        <title>Genome sequence of the filamentous, gliding Thiothrix nivea neotype strain (JP2(T)).</title>
        <authorList>
            <person name="Lapidus A."/>
            <person name="Nolan M."/>
            <person name="Lucas S."/>
            <person name="Glavina Del Rio T."/>
            <person name="Tice H."/>
            <person name="Cheng J.F."/>
            <person name="Tapia R."/>
            <person name="Han C."/>
            <person name="Goodwin L."/>
            <person name="Pitluck S."/>
            <person name="Liolios K."/>
            <person name="Pagani I."/>
            <person name="Ivanova N."/>
            <person name="Huntemann M."/>
            <person name="Mavromatis K."/>
            <person name="Mikhailova N."/>
            <person name="Pati A."/>
            <person name="Chen A."/>
            <person name="Palaniappan K."/>
            <person name="Land M."/>
            <person name="Brambilla E.M."/>
            <person name="Rohde M."/>
            <person name="Abt B."/>
            <person name="Verbarg S."/>
            <person name="Goker M."/>
            <person name="Bristow J."/>
            <person name="Eisen J.A."/>
            <person name="Markowitz V."/>
            <person name="Hugenholtz P."/>
            <person name="Kyrpides N.C."/>
            <person name="Klenk H.P."/>
            <person name="Woyke T."/>
        </authorList>
    </citation>
    <scope>NUCLEOTIDE SEQUENCE [LARGE SCALE GENOMIC DNA]</scope>
    <source>
        <strain evidence="5">ATCC 35100 / DSM 5205 / JP2</strain>
    </source>
</reference>
<dbReference type="EMBL" id="JH651381">
    <property type="protein sequence ID" value="EIJ37022.1"/>
    <property type="molecule type" value="Genomic_DNA"/>
</dbReference>
<dbReference type="InterPro" id="IPR035093">
    <property type="entry name" value="RelE/ParE_toxin_dom_sf"/>
</dbReference>
<keyword evidence="2" id="KW-1277">Toxin-antitoxin system</keyword>
<dbReference type="Proteomes" id="UP000005317">
    <property type="component" value="Unassembled WGS sequence"/>
</dbReference>
<gene>
    <name evidence="4" type="ORF">Thini_0007</name>
</gene>
<name>A0A656HLA4_THINJ</name>
<evidence type="ECO:0000256" key="2">
    <source>
        <dbReference type="ARBA" id="ARBA00022649"/>
    </source>
</evidence>
<dbReference type="Pfam" id="PF05016">
    <property type="entry name" value="ParE_toxin"/>
    <property type="match status" value="1"/>
</dbReference>
<keyword evidence="5" id="KW-1185">Reference proteome</keyword>
<dbReference type="InterPro" id="IPR007712">
    <property type="entry name" value="RelE/ParE_toxin"/>
</dbReference>
<evidence type="ECO:0000256" key="3">
    <source>
        <dbReference type="PIRNR" id="PIRNR029218"/>
    </source>
</evidence>
<dbReference type="InterPro" id="IPR028344">
    <property type="entry name" value="ParE1/4"/>
</dbReference>
<protein>
    <recommendedName>
        <fullName evidence="3">Toxin</fullName>
    </recommendedName>
</protein>
<evidence type="ECO:0000313" key="4">
    <source>
        <dbReference type="EMBL" id="EIJ37022.1"/>
    </source>
</evidence>
<proteinExistence type="inferred from homology"/>
<dbReference type="OrthoDB" id="516834at2"/>
<sequence length="99" mass="11771">MSYYLTQDAEQDIEDIYIYSLQAFDEAQAEKYYHALEDHFSRLSDNPQMGRDFSFVKAHIRRSNCGSHAVYYRVMNKQDVLILRVLHQRMDPARHLSPD</sequence>
<organism evidence="4 5">
    <name type="scientific">Thiothrix nivea (strain ATCC 35100 / DSM 5205 / JP2)</name>
    <dbReference type="NCBI Taxonomy" id="870187"/>
    <lineage>
        <taxon>Bacteria</taxon>
        <taxon>Pseudomonadati</taxon>
        <taxon>Pseudomonadota</taxon>
        <taxon>Gammaproteobacteria</taxon>
        <taxon>Thiotrichales</taxon>
        <taxon>Thiotrichaceae</taxon>
        <taxon>Thiothrix</taxon>
    </lineage>
</organism>